<dbReference type="InterPro" id="IPR013128">
    <property type="entry name" value="Peptidase_C1A"/>
</dbReference>
<evidence type="ECO:0000313" key="6">
    <source>
        <dbReference type="Proteomes" id="UP001470230"/>
    </source>
</evidence>
<evidence type="ECO:0000256" key="2">
    <source>
        <dbReference type="ARBA" id="ARBA00023157"/>
    </source>
</evidence>
<dbReference type="SMART" id="SM00645">
    <property type="entry name" value="Pept_C1"/>
    <property type="match status" value="1"/>
</dbReference>
<evidence type="ECO:0000259" key="3">
    <source>
        <dbReference type="SMART" id="SM00645"/>
    </source>
</evidence>
<dbReference type="InterPro" id="IPR038765">
    <property type="entry name" value="Papain-like_cys_pep_sf"/>
</dbReference>
<keyword evidence="2" id="KW-1015">Disulfide bond</keyword>
<evidence type="ECO:0000256" key="1">
    <source>
        <dbReference type="ARBA" id="ARBA00008455"/>
    </source>
</evidence>
<dbReference type="CDD" id="cd02248">
    <property type="entry name" value="Peptidase_C1A"/>
    <property type="match status" value="1"/>
</dbReference>
<evidence type="ECO:0000259" key="4">
    <source>
        <dbReference type="SMART" id="SM00848"/>
    </source>
</evidence>
<keyword evidence="6" id="KW-1185">Reference proteome</keyword>
<protein>
    <submittedName>
        <fullName evidence="5">Uncharacterized protein</fullName>
    </submittedName>
</protein>
<reference evidence="5 6" key="1">
    <citation type="submission" date="2024-04" db="EMBL/GenBank/DDBJ databases">
        <title>Tritrichomonas musculus Genome.</title>
        <authorList>
            <person name="Alves-Ferreira E."/>
            <person name="Grigg M."/>
            <person name="Lorenzi H."/>
            <person name="Galac M."/>
        </authorList>
    </citation>
    <scope>NUCLEOTIDE SEQUENCE [LARGE SCALE GENOMIC DNA]</scope>
    <source>
        <strain evidence="5 6">EAF2021</strain>
    </source>
</reference>
<dbReference type="Gene3D" id="3.90.70.10">
    <property type="entry name" value="Cysteine proteinases"/>
    <property type="match status" value="1"/>
</dbReference>
<gene>
    <name evidence="5" type="ORF">M9Y10_040297</name>
</gene>
<dbReference type="PROSITE" id="PS00139">
    <property type="entry name" value="THIOL_PROTEASE_CYS"/>
    <property type="match status" value="1"/>
</dbReference>
<dbReference type="InterPro" id="IPR025660">
    <property type="entry name" value="Pept_his_AS"/>
</dbReference>
<dbReference type="InterPro" id="IPR013201">
    <property type="entry name" value="Prot_inhib_I29"/>
</dbReference>
<evidence type="ECO:0000313" key="5">
    <source>
        <dbReference type="EMBL" id="KAK8835918.1"/>
    </source>
</evidence>
<dbReference type="Pfam" id="PF08246">
    <property type="entry name" value="Inhibitor_I29"/>
    <property type="match status" value="1"/>
</dbReference>
<dbReference type="InterPro" id="IPR039417">
    <property type="entry name" value="Peptidase_C1A_papain-like"/>
</dbReference>
<dbReference type="PANTHER" id="PTHR12411">
    <property type="entry name" value="CYSTEINE PROTEASE FAMILY C1-RELATED"/>
    <property type="match status" value="1"/>
</dbReference>
<dbReference type="Pfam" id="PF00112">
    <property type="entry name" value="Peptidase_C1"/>
    <property type="match status" value="1"/>
</dbReference>
<feature type="domain" description="Peptidase C1A papain C-terminal" evidence="3">
    <location>
        <begin position="104"/>
        <end position="320"/>
    </location>
</feature>
<dbReference type="Proteomes" id="UP001470230">
    <property type="component" value="Unassembled WGS sequence"/>
</dbReference>
<dbReference type="PROSITE" id="PS00640">
    <property type="entry name" value="THIOL_PROTEASE_ASN"/>
    <property type="match status" value="1"/>
</dbReference>
<dbReference type="EMBL" id="JAPFFF010000072">
    <property type="protein sequence ID" value="KAK8835918.1"/>
    <property type="molecule type" value="Genomic_DNA"/>
</dbReference>
<comment type="similarity">
    <text evidence="1">Belongs to the peptidase C1 family.</text>
</comment>
<accession>A0ABR2GPP5</accession>
<dbReference type="InterPro" id="IPR000169">
    <property type="entry name" value="Pept_cys_AS"/>
</dbReference>
<sequence length="323" mass="36533">MLILFASLISSKVYLRPTEERQFIQWMRTNNKFYIGDEYHFRLGLFISHYRYCQEFNRRNGLTFRLGINQFSCHTLSEYKSLLGSEFSTKPIKYRDHTQLVKNAPDSFDWRDKGTVNPIRNQGDCGSCWAFSTIATCETAYAITSGNLLHFSEQNLVDCSPGFGCRSGWAYIAIDYILDSQKGTFNSEDQYPYTAVDGNCAFDSSKTVGKITEVINTVKNDENDLKEKIASFGVASISIHSGNTPFMSYSSGILDDDECLGQFSRIDHAVAAVGYGTENGVDFWIIRNSWGTSWGEEGYVRMVRNKGNKCYIATQAFIAIDSE</sequence>
<dbReference type="PRINTS" id="PR00705">
    <property type="entry name" value="PAPAIN"/>
</dbReference>
<feature type="domain" description="Cathepsin propeptide inhibitor" evidence="4">
    <location>
        <begin position="23"/>
        <end position="79"/>
    </location>
</feature>
<comment type="caution">
    <text evidence="5">The sequence shown here is derived from an EMBL/GenBank/DDBJ whole genome shotgun (WGS) entry which is preliminary data.</text>
</comment>
<dbReference type="InterPro" id="IPR000668">
    <property type="entry name" value="Peptidase_C1A_C"/>
</dbReference>
<dbReference type="SMART" id="SM00848">
    <property type="entry name" value="Inhibitor_I29"/>
    <property type="match status" value="1"/>
</dbReference>
<name>A0ABR2GPP5_9EUKA</name>
<organism evidence="5 6">
    <name type="scientific">Tritrichomonas musculus</name>
    <dbReference type="NCBI Taxonomy" id="1915356"/>
    <lineage>
        <taxon>Eukaryota</taxon>
        <taxon>Metamonada</taxon>
        <taxon>Parabasalia</taxon>
        <taxon>Tritrichomonadida</taxon>
        <taxon>Tritrichomonadidae</taxon>
        <taxon>Tritrichomonas</taxon>
    </lineage>
</organism>
<dbReference type="SUPFAM" id="SSF54001">
    <property type="entry name" value="Cysteine proteinases"/>
    <property type="match status" value="1"/>
</dbReference>
<dbReference type="PROSITE" id="PS00639">
    <property type="entry name" value="THIOL_PROTEASE_HIS"/>
    <property type="match status" value="1"/>
</dbReference>
<proteinExistence type="inferred from homology"/>
<dbReference type="InterPro" id="IPR025661">
    <property type="entry name" value="Pept_asp_AS"/>
</dbReference>